<proteinExistence type="predicted"/>
<dbReference type="Proteomes" id="UP000290624">
    <property type="component" value="Unassembled WGS sequence"/>
</dbReference>
<dbReference type="EMBL" id="PPCV01000010">
    <property type="protein sequence ID" value="RXW31344.1"/>
    <property type="molecule type" value="Genomic_DNA"/>
</dbReference>
<keyword evidence="2" id="KW-1185">Reference proteome</keyword>
<evidence type="ECO:0000313" key="1">
    <source>
        <dbReference type="EMBL" id="RXW31344.1"/>
    </source>
</evidence>
<dbReference type="AlphaFoldDB" id="A0A4Q2EG94"/>
<reference evidence="1 2" key="1">
    <citation type="submission" date="2018-01" db="EMBL/GenBank/DDBJ databases">
        <title>Lactibacter flavus gen. nov., sp. nov., a novel bacterium of the family Propionibacteriaceae isolated from raw milk and dairy products.</title>
        <authorList>
            <person name="Wenning M."/>
            <person name="Breitenwieser F."/>
            <person name="Huptas C."/>
            <person name="von Neubeck M."/>
            <person name="Busse H.-J."/>
            <person name="Scherer S."/>
        </authorList>
    </citation>
    <scope>NUCLEOTIDE SEQUENCE [LARGE SCALE GENOMIC DNA]</scope>
    <source>
        <strain evidence="1 2">VG341</strain>
    </source>
</reference>
<evidence type="ECO:0000313" key="2">
    <source>
        <dbReference type="Proteomes" id="UP000290624"/>
    </source>
</evidence>
<dbReference type="RefSeq" id="WP_129459620.1">
    <property type="nucleotide sequence ID" value="NZ_PPCV01000010.1"/>
</dbReference>
<comment type="caution">
    <text evidence="1">The sequence shown here is derived from an EMBL/GenBank/DDBJ whole genome shotgun (WGS) entry which is preliminary data.</text>
</comment>
<dbReference type="OrthoDB" id="3826919at2"/>
<gene>
    <name evidence="1" type="ORF">C1706_12790</name>
</gene>
<name>A0A4Q2EG94_9ACTN</name>
<sequence>MADDARTLLLAAPVGRTELPEDPALADLLATEDARFLDVVERHPDSSLVWALLAEASMRARTQQGDVTAYAFARTGYHRGLDALRRAGWRGKGPIPWEHEPNQGFLRVLWALACAARRIGEQAEYERCVVFLLEASESGYVALATSRPLVL</sequence>
<dbReference type="PIRSF" id="PIRSF017349">
    <property type="entry name" value="UCP017349"/>
    <property type="match status" value="1"/>
</dbReference>
<dbReference type="Pfam" id="PF11349">
    <property type="entry name" value="DUF3151"/>
    <property type="match status" value="1"/>
</dbReference>
<dbReference type="InterPro" id="IPR014487">
    <property type="entry name" value="DUF3151"/>
</dbReference>
<accession>A0A4Q2EG94</accession>
<protein>
    <submittedName>
        <fullName evidence="1">DUF3151 domain-containing protein</fullName>
    </submittedName>
</protein>
<organism evidence="1 2">
    <name type="scientific">Propioniciclava flava</name>
    <dbReference type="NCBI Taxonomy" id="2072026"/>
    <lineage>
        <taxon>Bacteria</taxon>
        <taxon>Bacillati</taxon>
        <taxon>Actinomycetota</taxon>
        <taxon>Actinomycetes</taxon>
        <taxon>Propionibacteriales</taxon>
        <taxon>Propionibacteriaceae</taxon>
        <taxon>Propioniciclava</taxon>
    </lineage>
</organism>